<name>A0ABP4UYX3_9ACTN</name>
<dbReference type="PROSITE" id="PS50943">
    <property type="entry name" value="HTH_CROC1"/>
    <property type="match status" value="1"/>
</dbReference>
<dbReference type="InterPro" id="IPR001387">
    <property type="entry name" value="Cro/C1-type_HTH"/>
</dbReference>
<evidence type="ECO:0000259" key="2">
    <source>
        <dbReference type="PROSITE" id="PS50943"/>
    </source>
</evidence>
<keyword evidence="4" id="KW-1185">Reference proteome</keyword>
<dbReference type="InterPro" id="IPR050807">
    <property type="entry name" value="TransReg_Diox_bact_type"/>
</dbReference>
<comment type="caution">
    <text evidence="3">The sequence shown here is derived from an EMBL/GenBank/DDBJ whole genome shotgun (WGS) entry which is preliminary data.</text>
</comment>
<sequence length="188" mass="19834">MNQEVDETELRITRRLRKIRLERGLTLEKVAAAADLSPGYLSRVESGQRVPSIGTLVLLARALDVSVADLAADSERGSPIVKGSEAARYGVQGAEVTHLSPPSSGMLIEATRLSLRAGATPPRPARHGGEEWLHVVSGRLELALADELTVLGPGDSAQFLGSVEHVLRGAPDADVIVVIASPRIGVIA</sequence>
<dbReference type="InterPro" id="IPR014710">
    <property type="entry name" value="RmlC-like_jellyroll"/>
</dbReference>
<dbReference type="RefSeq" id="WP_344162253.1">
    <property type="nucleotide sequence ID" value="NZ_BAAANF010000023.1"/>
</dbReference>
<gene>
    <name evidence="3" type="ORF">GCM10009745_70890</name>
</gene>
<feature type="domain" description="HTH cro/C1-type" evidence="2">
    <location>
        <begin position="16"/>
        <end position="70"/>
    </location>
</feature>
<accession>A0ABP4UYX3</accession>
<dbReference type="SMART" id="SM00530">
    <property type="entry name" value="HTH_XRE"/>
    <property type="match status" value="1"/>
</dbReference>
<dbReference type="SUPFAM" id="SSF47413">
    <property type="entry name" value="lambda repressor-like DNA-binding domains"/>
    <property type="match status" value="1"/>
</dbReference>
<dbReference type="InterPro" id="IPR011051">
    <property type="entry name" value="RmlC_Cupin_sf"/>
</dbReference>
<proteinExistence type="predicted"/>
<dbReference type="PANTHER" id="PTHR46797:SF1">
    <property type="entry name" value="METHYLPHOSPHONATE SYNTHASE"/>
    <property type="match status" value="1"/>
</dbReference>
<dbReference type="InterPro" id="IPR013096">
    <property type="entry name" value="Cupin_2"/>
</dbReference>
<dbReference type="CDD" id="cd00093">
    <property type="entry name" value="HTH_XRE"/>
    <property type="match status" value="1"/>
</dbReference>
<protein>
    <submittedName>
        <fullName evidence="3">XRE family transcriptional regulator</fullName>
    </submittedName>
</protein>
<dbReference type="Pfam" id="PF01381">
    <property type="entry name" value="HTH_3"/>
    <property type="match status" value="1"/>
</dbReference>
<keyword evidence="1" id="KW-0238">DNA-binding</keyword>
<dbReference type="PANTHER" id="PTHR46797">
    <property type="entry name" value="HTH-TYPE TRANSCRIPTIONAL REGULATOR"/>
    <property type="match status" value="1"/>
</dbReference>
<reference evidence="4" key="1">
    <citation type="journal article" date="2019" name="Int. J. Syst. Evol. Microbiol.">
        <title>The Global Catalogue of Microorganisms (GCM) 10K type strain sequencing project: providing services to taxonomists for standard genome sequencing and annotation.</title>
        <authorList>
            <consortium name="The Broad Institute Genomics Platform"/>
            <consortium name="The Broad Institute Genome Sequencing Center for Infectious Disease"/>
            <person name="Wu L."/>
            <person name="Ma J."/>
        </authorList>
    </citation>
    <scope>NUCLEOTIDE SEQUENCE [LARGE SCALE GENOMIC DNA]</scope>
    <source>
        <strain evidence="4">JCM 14307</strain>
    </source>
</reference>
<dbReference type="CDD" id="cd02209">
    <property type="entry name" value="cupin_XRE_C"/>
    <property type="match status" value="1"/>
</dbReference>
<dbReference type="SUPFAM" id="SSF51182">
    <property type="entry name" value="RmlC-like cupins"/>
    <property type="match status" value="1"/>
</dbReference>
<evidence type="ECO:0000313" key="4">
    <source>
        <dbReference type="Proteomes" id="UP001500280"/>
    </source>
</evidence>
<dbReference type="Proteomes" id="UP001500280">
    <property type="component" value="Unassembled WGS sequence"/>
</dbReference>
<evidence type="ECO:0000313" key="3">
    <source>
        <dbReference type="EMBL" id="GAA1712502.1"/>
    </source>
</evidence>
<dbReference type="Gene3D" id="2.60.120.10">
    <property type="entry name" value="Jelly Rolls"/>
    <property type="match status" value="1"/>
</dbReference>
<dbReference type="InterPro" id="IPR010982">
    <property type="entry name" value="Lambda_DNA-bd_dom_sf"/>
</dbReference>
<evidence type="ECO:0000256" key="1">
    <source>
        <dbReference type="ARBA" id="ARBA00023125"/>
    </source>
</evidence>
<dbReference type="EMBL" id="BAAANF010000023">
    <property type="protein sequence ID" value="GAA1712502.1"/>
    <property type="molecule type" value="Genomic_DNA"/>
</dbReference>
<dbReference type="Gene3D" id="1.10.260.40">
    <property type="entry name" value="lambda repressor-like DNA-binding domains"/>
    <property type="match status" value="1"/>
</dbReference>
<organism evidence="3 4">
    <name type="scientific">Kribbella yunnanensis</name>
    <dbReference type="NCBI Taxonomy" id="190194"/>
    <lineage>
        <taxon>Bacteria</taxon>
        <taxon>Bacillati</taxon>
        <taxon>Actinomycetota</taxon>
        <taxon>Actinomycetes</taxon>
        <taxon>Propionibacteriales</taxon>
        <taxon>Kribbellaceae</taxon>
        <taxon>Kribbella</taxon>
    </lineage>
</organism>
<dbReference type="Pfam" id="PF07883">
    <property type="entry name" value="Cupin_2"/>
    <property type="match status" value="1"/>
</dbReference>